<accession>A0ABR0QJT8</accession>
<dbReference type="EMBL" id="JARKNE010000003">
    <property type="protein sequence ID" value="KAK5839581.1"/>
    <property type="molecule type" value="Genomic_DNA"/>
</dbReference>
<gene>
    <name evidence="2" type="ORF">PVK06_008384</name>
</gene>
<protein>
    <submittedName>
        <fullName evidence="2">Uncharacterized protein</fullName>
    </submittedName>
</protein>
<organism evidence="2 3">
    <name type="scientific">Gossypium arboreum</name>
    <name type="common">Tree cotton</name>
    <name type="synonym">Gossypium nanking</name>
    <dbReference type="NCBI Taxonomy" id="29729"/>
    <lineage>
        <taxon>Eukaryota</taxon>
        <taxon>Viridiplantae</taxon>
        <taxon>Streptophyta</taxon>
        <taxon>Embryophyta</taxon>
        <taxon>Tracheophyta</taxon>
        <taxon>Spermatophyta</taxon>
        <taxon>Magnoliopsida</taxon>
        <taxon>eudicotyledons</taxon>
        <taxon>Gunneridae</taxon>
        <taxon>Pentapetalae</taxon>
        <taxon>rosids</taxon>
        <taxon>malvids</taxon>
        <taxon>Malvales</taxon>
        <taxon>Malvaceae</taxon>
        <taxon>Malvoideae</taxon>
        <taxon>Gossypium</taxon>
    </lineage>
</organism>
<reference evidence="2 3" key="1">
    <citation type="submission" date="2023-03" db="EMBL/GenBank/DDBJ databases">
        <title>WGS of Gossypium arboreum.</title>
        <authorList>
            <person name="Yu D."/>
        </authorList>
    </citation>
    <scope>NUCLEOTIDE SEQUENCE [LARGE SCALE GENOMIC DNA]</scope>
    <source>
        <tissue evidence="2">Leaf</tissue>
    </source>
</reference>
<evidence type="ECO:0000313" key="2">
    <source>
        <dbReference type="EMBL" id="KAK5839581.1"/>
    </source>
</evidence>
<comment type="caution">
    <text evidence="2">The sequence shown here is derived from an EMBL/GenBank/DDBJ whole genome shotgun (WGS) entry which is preliminary data.</text>
</comment>
<sequence>MEMQNSGNGADRNLCDDGDPNTKKVRFKEVVDGEETNMVVDSDQQSRMTFKDKLLGGGVDFLMGILKGALEGMSVSLKYSMEM</sequence>
<proteinExistence type="predicted"/>
<evidence type="ECO:0000313" key="3">
    <source>
        <dbReference type="Proteomes" id="UP001358586"/>
    </source>
</evidence>
<feature type="region of interest" description="Disordered" evidence="1">
    <location>
        <begin position="1"/>
        <end position="22"/>
    </location>
</feature>
<evidence type="ECO:0000256" key="1">
    <source>
        <dbReference type="SAM" id="MobiDB-lite"/>
    </source>
</evidence>
<dbReference type="Proteomes" id="UP001358586">
    <property type="component" value="Chromosome 3"/>
</dbReference>
<keyword evidence="3" id="KW-1185">Reference proteome</keyword>
<name>A0ABR0QJT8_GOSAR</name>